<feature type="domain" description="GST N-terminal" evidence="3">
    <location>
        <begin position="1"/>
        <end position="79"/>
    </location>
</feature>
<dbReference type="FunFam" id="3.40.30.10:FF:000039">
    <property type="entry name" value="Glutathione S-transferase domain"/>
    <property type="match status" value="1"/>
</dbReference>
<dbReference type="PROSITE" id="PS50405">
    <property type="entry name" value="GST_CTER"/>
    <property type="match status" value="1"/>
</dbReference>
<dbReference type="SFLD" id="SFLDG01150">
    <property type="entry name" value="Main.1:_Beta-like"/>
    <property type="match status" value="1"/>
</dbReference>
<dbReference type="PROSITE" id="PS50404">
    <property type="entry name" value="GST_NTER"/>
    <property type="match status" value="1"/>
</dbReference>
<comment type="caution">
    <text evidence="5">The sequence shown here is derived from an EMBL/GenBank/DDBJ whole genome shotgun (WGS) entry which is preliminary data.</text>
</comment>
<dbReference type="Gene3D" id="1.20.1050.10">
    <property type="match status" value="1"/>
</dbReference>
<dbReference type="PANTHER" id="PTHR44051">
    <property type="entry name" value="GLUTATHIONE S-TRANSFERASE-RELATED"/>
    <property type="match status" value="1"/>
</dbReference>
<name>A0A7V8UA27_9SPHN</name>
<dbReference type="InterPro" id="IPR010987">
    <property type="entry name" value="Glutathione-S-Trfase_C-like"/>
</dbReference>
<dbReference type="RefSeq" id="WP_181268170.1">
    <property type="nucleotide sequence ID" value="NZ_BAAAGB010000001.1"/>
</dbReference>
<reference evidence="5 6" key="1">
    <citation type="journal article" date="1994" name="Int. J. Syst. Bacteriol.">
        <title>Phylogenetic positions of novel aerobic, bacteriochlorophyll a-containing bacteria and description of Roseococcus thiosulfatophilus gen. nov., sp. nov., Erythromicrobium ramosum gen. nov., sp. nov., and Erythrobacter litoralis sp. nov.</title>
        <authorList>
            <person name="Yurkov V."/>
            <person name="Stackebrandt E."/>
            <person name="Holmes A."/>
            <person name="Fuerst J.A."/>
            <person name="Hugenholtz P."/>
            <person name="Golecki J."/>
            <person name="Gad'on N."/>
            <person name="Gorlenko V.M."/>
            <person name="Kompantseva E.I."/>
            <person name="Drews G."/>
        </authorList>
    </citation>
    <scope>NUCLEOTIDE SEQUENCE [LARGE SCALE GENOMIC DNA]</scope>
    <source>
        <strain evidence="5 6">KR-99</strain>
    </source>
</reference>
<dbReference type="PANTHER" id="PTHR44051:SF19">
    <property type="entry name" value="DISULFIDE-BOND OXIDOREDUCTASE YFCG"/>
    <property type="match status" value="1"/>
</dbReference>
<dbReference type="Pfam" id="PF13409">
    <property type="entry name" value="GST_N_2"/>
    <property type="match status" value="1"/>
</dbReference>
<dbReference type="InterPro" id="IPR004045">
    <property type="entry name" value="Glutathione_S-Trfase_N"/>
</dbReference>
<dbReference type="SUPFAM" id="SSF47616">
    <property type="entry name" value="GST C-terminal domain-like"/>
    <property type="match status" value="1"/>
</dbReference>
<dbReference type="EMBL" id="VDES01000003">
    <property type="protein sequence ID" value="MBA1375684.1"/>
    <property type="molecule type" value="Genomic_DNA"/>
</dbReference>
<sequence>MLTIWGRLNSHNVKKVVWAAEEIGLEYVRHDVGGRFGMDAAYLARNPNALIPTIEDDGFVLWESNAILRYLAEAYAPHLWPADPRTRAAADKWMDWQFAYADAQREVFLMLVRKPPEAHDPAVIARGIEETGRMMTILEDCLARQPWLTGESFGIADIPMGTYAHTWYALDLARGDYPHLRGWYERLIVRPGYASNVMIPLT</sequence>
<protein>
    <submittedName>
        <fullName evidence="5">Glutathione S-transferase family protein</fullName>
    </submittedName>
</protein>
<evidence type="ECO:0000313" key="5">
    <source>
        <dbReference type="EMBL" id="MBA1375684.1"/>
    </source>
</evidence>
<evidence type="ECO:0000259" key="3">
    <source>
        <dbReference type="PROSITE" id="PS50404"/>
    </source>
</evidence>
<proteinExistence type="inferred from homology"/>
<dbReference type="Gene3D" id="3.40.30.10">
    <property type="entry name" value="Glutaredoxin"/>
    <property type="match status" value="1"/>
</dbReference>
<dbReference type="Proteomes" id="UP000589292">
    <property type="component" value="Unassembled WGS sequence"/>
</dbReference>
<dbReference type="GO" id="GO:0016740">
    <property type="term" value="F:transferase activity"/>
    <property type="evidence" value="ECO:0007669"/>
    <property type="project" value="UniProtKB-KW"/>
</dbReference>
<keyword evidence="6" id="KW-1185">Reference proteome</keyword>
<dbReference type="InterPro" id="IPR036282">
    <property type="entry name" value="Glutathione-S-Trfase_C_sf"/>
</dbReference>
<dbReference type="AlphaFoldDB" id="A0A7V8UA27"/>
<gene>
    <name evidence="5" type="ORF">FG486_15155</name>
</gene>
<dbReference type="SFLD" id="SFLDG00358">
    <property type="entry name" value="Main_(cytGST)"/>
    <property type="match status" value="1"/>
</dbReference>
<keyword evidence="2 5" id="KW-0808">Transferase</keyword>
<dbReference type="SFLD" id="SFLDS00019">
    <property type="entry name" value="Glutathione_Transferase_(cytos"/>
    <property type="match status" value="1"/>
</dbReference>
<evidence type="ECO:0000256" key="2">
    <source>
        <dbReference type="ARBA" id="ARBA00022679"/>
    </source>
</evidence>
<feature type="domain" description="GST C-terminal" evidence="4">
    <location>
        <begin position="83"/>
        <end position="202"/>
    </location>
</feature>
<dbReference type="SUPFAM" id="SSF52833">
    <property type="entry name" value="Thioredoxin-like"/>
    <property type="match status" value="1"/>
</dbReference>
<organism evidence="5 6">
    <name type="scientific">Sphingomonas ursincola</name>
    <dbReference type="NCBI Taxonomy" id="56361"/>
    <lineage>
        <taxon>Bacteria</taxon>
        <taxon>Pseudomonadati</taxon>
        <taxon>Pseudomonadota</taxon>
        <taxon>Alphaproteobacteria</taxon>
        <taxon>Sphingomonadales</taxon>
        <taxon>Sphingomonadaceae</taxon>
        <taxon>Sphingomonas</taxon>
    </lineage>
</organism>
<evidence type="ECO:0000259" key="4">
    <source>
        <dbReference type="PROSITE" id="PS50405"/>
    </source>
</evidence>
<dbReference type="CDD" id="cd03047">
    <property type="entry name" value="GST_N_2"/>
    <property type="match status" value="1"/>
</dbReference>
<evidence type="ECO:0000256" key="1">
    <source>
        <dbReference type="ARBA" id="ARBA00007409"/>
    </source>
</evidence>
<dbReference type="InterPro" id="IPR040079">
    <property type="entry name" value="Glutathione_S-Trfase"/>
</dbReference>
<evidence type="ECO:0000313" key="6">
    <source>
        <dbReference type="Proteomes" id="UP000589292"/>
    </source>
</evidence>
<comment type="similarity">
    <text evidence="1">Belongs to the GST superfamily.</text>
</comment>
<dbReference type="InterPro" id="IPR036249">
    <property type="entry name" value="Thioredoxin-like_sf"/>
</dbReference>
<accession>A0A7V8UA27</accession>
<dbReference type="Pfam" id="PF13410">
    <property type="entry name" value="GST_C_2"/>
    <property type="match status" value="1"/>
</dbReference>